<sequence length="548" mass="61581">MKKIIQLSIFVFCFSTVIYGASKPEQRTFRISKNLTIFNSVFRDLDIHYVDTLNYDKMIKTSIDNMLEKLDPYTVYMPEEETDDLKFMTTGEYAGIGALISKSDRGVVISEPYEGKPAQRNGVRAGDIILQIDGKYVNGLTVSEVSALLKGTPNTTIKLRLDRPGGKAPIEISFLREKIQMNPVSYSAVVADKVGYVLLNEFTERAAIELKDAISDLVKQHQIESLVLDIRNNGGGLIDEAVKIVGYFVPKGTAVVTTKGKNKESERTYKTPTEPIFPQMKLVVLANRSSASASEILAGSLQDLDRAVIVGERTFGKGLVQNILPISYGGHLKVTTAKYYIPSGRCIQAIDYSHRNEDGSVGHIPDSLTSEFKTKNGRKVRDGGGIVPDTLTKDDRKVNIAYYIYSQNLYFEFATQYVLKHPHIASPAEFKLSDEDFKAFTDYLIEKKFTYTTQTEKYYKELINIAKIEGLDKRASDEFDALKAKLIPDISKSIEENREEVAELLSLEIIKRYYYQKGEIQYSLRTDKDLKVALGLLMPQGGYDKILK</sequence>
<dbReference type="Pfam" id="PF17820">
    <property type="entry name" value="PDZ_6"/>
    <property type="match status" value="1"/>
</dbReference>
<dbReference type="InterPro" id="IPR041489">
    <property type="entry name" value="PDZ_6"/>
</dbReference>
<dbReference type="NCBIfam" id="TIGR00225">
    <property type="entry name" value="prc"/>
    <property type="match status" value="1"/>
</dbReference>
<dbReference type="KEGG" id="ppn:Palpr_2496"/>
<dbReference type="AlphaFoldDB" id="E4T7D4"/>
<dbReference type="OrthoDB" id="9812068at2"/>
<dbReference type="SUPFAM" id="SSF50156">
    <property type="entry name" value="PDZ domain-like"/>
    <property type="match status" value="1"/>
</dbReference>
<evidence type="ECO:0000256" key="5">
    <source>
        <dbReference type="RuleBase" id="RU004404"/>
    </source>
</evidence>
<dbReference type="InterPro" id="IPR004447">
    <property type="entry name" value="Peptidase_S41A"/>
</dbReference>
<dbReference type="InterPro" id="IPR005151">
    <property type="entry name" value="Tail-specific_protease"/>
</dbReference>
<keyword evidence="3 5" id="KW-0378">Hydrolase</keyword>
<reference key="1">
    <citation type="submission" date="2010-11" db="EMBL/GenBank/DDBJ databases">
        <title>The complete genome of Paludibacter propionicigenes DSM 17365.</title>
        <authorList>
            <consortium name="US DOE Joint Genome Institute (JGI-PGF)"/>
            <person name="Lucas S."/>
            <person name="Copeland A."/>
            <person name="Lapidus A."/>
            <person name="Bruce D."/>
            <person name="Goodwin L."/>
            <person name="Pitluck S."/>
            <person name="Kyrpides N."/>
            <person name="Mavromatis K."/>
            <person name="Ivanova N."/>
            <person name="Munk A.C."/>
            <person name="Brettin T."/>
            <person name="Detter J.C."/>
            <person name="Han C."/>
            <person name="Tapia R."/>
            <person name="Land M."/>
            <person name="Hauser L."/>
            <person name="Markowitz V."/>
            <person name="Cheng J.-F."/>
            <person name="Hugenholtz P."/>
            <person name="Woyke T."/>
            <person name="Wu D."/>
            <person name="Gronow S."/>
            <person name="Wellnitz S."/>
            <person name="Brambilla E."/>
            <person name="Klenk H.-P."/>
            <person name="Eisen J.A."/>
        </authorList>
    </citation>
    <scope>NUCLEOTIDE SEQUENCE</scope>
    <source>
        <strain>WB4</strain>
    </source>
</reference>
<dbReference type="InterPro" id="IPR001478">
    <property type="entry name" value="PDZ"/>
</dbReference>
<dbReference type="PANTHER" id="PTHR32060:SF30">
    <property type="entry name" value="CARBOXY-TERMINAL PROCESSING PROTEASE CTPA"/>
    <property type="match status" value="1"/>
</dbReference>
<dbReference type="GO" id="GO:0007165">
    <property type="term" value="P:signal transduction"/>
    <property type="evidence" value="ECO:0007669"/>
    <property type="project" value="TreeGrafter"/>
</dbReference>
<evidence type="ECO:0000256" key="3">
    <source>
        <dbReference type="ARBA" id="ARBA00022801"/>
    </source>
</evidence>
<dbReference type="RefSeq" id="WP_013445997.1">
    <property type="nucleotide sequence ID" value="NC_014734.1"/>
</dbReference>
<dbReference type="SMART" id="SM00245">
    <property type="entry name" value="TSPc"/>
    <property type="match status" value="1"/>
</dbReference>
<proteinExistence type="inferred from homology"/>
<dbReference type="CDD" id="cd06782">
    <property type="entry name" value="cpPDZ_CPP-like"/>
    <property type="match status" value="1"/>
</dbReference>
<dbReference type="GO" id="GO:0008236">
    <property type="term" value="F:serine-type peptidase activity"/>
    <property type="evidence" value="ECO:0007669"/>
    <property type="project" value="UniProtKB-KW"/>
</dbReference>
<dbReference type="Gene3D" id="3.30.750.44">
    <property type="match status" value="1"/>
</dbReference>
<name>E4T7D4_PALPW</name>
<dbReference type="eggNOG" id="COG0793">
    <property type="taxonomic scope" value="Bacteria"/>
</dbReference>
<dbReference type="EMBL" id="CP002345">
    <property type="protein sequence ID" value="ADQ80628.1"/>
    <property type="molecule type" value="Genomic_DNA"/>
</dbReference>
<dbReference type="PROSITE" id="PS50106">
    <property type="entry name" value="PDZ"/>
    <property type="match status" value="1"/>
</dbReference>
<dbReference type="GO" id="GO:0030288">
    <property type="term" value="C:outer membrane-bounded periplasmic space"/>
    <property type="evidence" value="ECO:0007669"/>
    <property type="project" value="TreeGrafter"/>
</dbReference>
<evidence type="ECO:0000259" key="6">
    <source>
        <dbReference type="PROSITE" id="PS50106"/>
    </source>
</evidence>
<dbReference type="GO" id="GO:0004175">
    <property type="term" value="F:endopeptidase activity"/>
    <property type="evidence" value="ECO:0007669"/>
    <property type="project" value="TreeGrafter"/>
</dbReference>
<keyword evidence="2 5" id="KW-0645">Protease</keyword>
<evidence type="ECO:0000313" key="7">
    <source>
        <dbReference type="EMBL" id="ADQ80628.1"/>
    </source>
</evidence>
<feature type="domain" description="PDZ" evidence="6">
    <location>
        <begin position="84"/>
        <end position="154"/>
    </location>
</feature>
<dbReference type="SMART" id="SM00228">
    <property type="entry name" value="PDZ"/>
    <property type="match status" value="1"/>
</dbReference>
<dbReference type="Gene3D" id="3.90.226.10">
    <property type="entry name" value="2-enoyl-CoA Hydratase, Chain A, domain 1"/>
    <property type="match status" value="1"/>
</dbReference>
<dbReference type="InterPro" id="IPR029045">
    <property type="entry name" value="ClpP/crotonase-like_dom_sf"/>
</dbReference>
<dbReference type="HOGENOM" id="CLU_017295_2_0_10"/>
<keyword evidence="4 5" id="KW-0720">Serine protease</keyword>
<dbReference type="PANTHER" id="PTHR32060">
    <property type="entry name" value="TAIL-SPECIFIC PROTEASE"/>
    <property type="match status" value="1"/>
</dbReference>
<dbReference type="CDD" id="cd07560">
    <property type="entry name" value="Peptidase_S41_CPP"/>
    <property type="match status" value="1"/>
</dbReference>
<evidence type="ECO:0000256" key="2">
    <source>
        <dbReference type="ARBA" id="ARBA00022670"/>
    </source>
</evidence>
<dbReference type="STRING" id="694427.Palpr_2496"/>
<dbReference type="Pfam" id="PF03572">
    <property type="entry name" value="Peptidase_S41"/>
    <property type="match status" value="1"/>
</dbReference>
<dbReference type="GO" id="GO:0006508">
    <property type="term" value="P:proteolysis"/>
    <property type="evidence" value="ECO:0007669"/>
    <property type="project" value="UniProtKB-KW"/>
</dbReference>
<dbReference type="InterPro" id="IPR036034">
    <property type="entry name" value="PDZ_sf"/>
</dbReference>
<evidence type="ECO:0000256" key="1">
    <source>
        <dbReference type="ARBA" id="ARBA00009179"/>
    </source>
</evidence>
<comment type="similarity">
    <text evidence="1 5">Belongs to the peptidase S41A family.</text>
</comment>
<evidence type="ECO:0000313" key="8">
    <source>
        <dbReference type="Proteomes" id="UP000008718"/>
    </source>
</evidence>
<dbReference type="SUPFAM" id="SSF52096">
    <property type="entry name" value="ClpP/crotonase"/>
    <property type="match status" value="1"/>
</dbReference>
<accession>E4T7D4</accession>
<keyword evidence="8" id="KW-1185">Reference proteome</keyword>
<dbReference type="MEROPS" id="A36.001"/>
<evidence type="ECO:0000256" key="4">
    <source>
        <dbReference type="ARBA" id="ARBA00022825"/>
    </source>
</evidence>
<protein>
    <submittedName>
        <fullName evidence="7">C-terminal processing peptidase-3</fullName>
    </submittedName>
</protein>
<dbReference type="Gene3D" id="2.30.42.10">
    <property type="match status" value="1"/>
</dbReference>
<dbReference type="Proteomes" id="UP000008718">
    <property type="component" value="Chromosome"/>
</dbReference>
<reference evidence="7 8" key="2">
    <citation type="journal article" date="2011" name="Stand. Genomic Sci.">
        <title>Complete genome sequence of Paludibacter propionicigenes type strain (WB4).</title>
        <authorList>
            <person name="Gronow S."/>
            <person name="Munk C."/>
            <person name="Lapidus A."/>
            <person name="Nolan M."/>
            <person name="Lucas S."/>
            <person name="Hammon N."/>
            <person name="Deshpande S."/>
            <person name="Cheng J.F."/>
            <person name="Tapia R."/>
            <person name="Han C."/>
            <person name="Goodwin L."/>
            <person name="Pitluck S."/>
            <person name="Liolios K."/>
            <person name="Ivanova N."/>
            <person name="Mavromatis K."/>
            <person name="Mikhailova N."/>
            <person name="Pati A."/>
            <person name="Chen A."/>
            <person name="Palaniappan K."/>
            <person name="Land M."/>
            <person name="Hauser L."/>
            <person name="Chang Y.J."/>
            <person name="Jeffries C.D."/>
            <person name="Brambilla E."/>
            <person name="Rohde M."/>
            <person name="Goker M."/>
            <person name="Detter J.C."/>
            <person name="Woyke T."/>
            <person name="Bristow J."/>
            <person name="Eisen J.A."/>
            <person name="Markowitz V."/>
            <person name="Hugenholtz P."/>
            <person name="Kyrpides N.C."/>
            <person name="Klenk H.P."/>
        </authorList>
    </citation>
    <scope>NUCLEOTIDE SEQUENCE [LARGE SCALE GENOMIC DNA]</scope>
    <source>
        <strain evidence="8">DSM 17365 / JCM 13257 / WB4</strain>
    </source>
</reference>
<gene>
    <name evidence="7" type="ordered locus">Palpr_2496</name>
</gene>
<organism evidence="7 8">
    <name type="scientific">Paludibacter propionicigenes (strain DSM 17365 / JCM 13257 / WB4)</name>
    <dbReference type="NCBI Taxonomy" id="694427"/>
    <lineage>
        <taxon>Bacteria</taxon>
        <taxon>Pseudomonadati</taxon>
        <taxon>Bacteroidota</taxon>
        <taxon>Bacteroidia</taxon>
        <taxon>Bacteroidales</taxon>
        <taxon>Paludibacteraceae</taxon>
        <taxon>Paludibacter</taxon>
    </lineage>
</organism>